<feature type="compositionally biased region" description="Basic and acidic residues" evidence="1">
    <location>
        <begin position="13"/>
        <end position="27"/>
    </location>
</feature>
<dbReference type="Proteomes" id="UP000194360">
    <property type="component" value="Unassembled WGS sequence"/>
</dbReference>
<feature type="region of interest" description="Disordered" evidence="1">
    <location>
        <begin position="1"/>
        <end position="81"/>
    </location>
</feature>
<protein>
    <submittedName>
        <fullName evidence="2">Uncharacterized protein</fullName>
    </submittedName>
</protein>
<keyword evidence="3" id="KW-1185">Reference proteome</keyword>
<feature type="region of interest" description="Disordered" evidence="1">
    <location>
        <begin position="357"/>
        <end position="382"/>
    </location>
</feature>
<evidence type="ECO:0000256" key="1">
    <source>
        <dbReference type="SAM" id="MobiDB-lite"/>
    </source>
</evidence>
<feature type="region of interest" description="Disordered" evidence="1">
    <location>
        <begin position="324"/>
        <end position="344"/>
    </location>
</feature>
<reference evidence="2 3" key="1">
    <citation type="submission" date="2016-09" db="EMBL/GenBank/DDBJ databases">
        <title>Pseudonocardia autotrophica DSM535, a candidate organism with high potential of specific P450 cytochromes.</title>
        <authorList>
            <person name="Grumaz C."/>
            <person name="Vainshtein Y."/>
            <person name="Kirstahler P."/>
            <person name="Sohn K."/>
        </authorList>
    </citation>
    <scope>NUCLEOTIDE SEQUENCE [LARGE SCALE GENOMIC DNA]</scope>
    <source>
        <strain evidence="2 3">DSM 535</strain>
    </source>
</reference>
<evidence type="ECO:0000313" key="2">
    <source>
        <dbReference type="EMBL" id="OSY35502.1"/>
    </source>
</evidence>
<proteinExistence type="predicted"/>
<evidence type="ECO:0000313" key="3">
    <source>
        <dbReference type="Proteomes" id="UP000194360"/>
    </source>
</evidence>
<sequence>MAQQLPPQPLPAGDRRGDRVVPADRLTRLTPGRALGLPPASRIGQARLAPRPRDRAGLLQRVPPHPLLDQGIAGRAQRRRPPARELRVAVLGVCPPPHVGLRGQQASLQVRVPHVVIGLDADLGADQPEDRLHVLGPPGVLGQALREHRVRAAVQPPVVRPHQLDEAAGDGALRQQVPDQVVPRDVEVDVGEPRVPQHPVDHTEVLRRHRRVLAHPQVRQRDPGLRVLGQQVQQRHPEALVRGRLPHPRVRQDPGQPEVVVQHHQEAELLGGGEQLTQVRVVDVESTLPVGREQPVRGPALTGRDQPGADVVDVGHQRLHQVGRDPAGIGPVPGQDLHQARGQDGRDLCAVRALQCAPQQPRRGDQPLDLRHPLRVDRPDPLLRQHRADDLLGDRRLPDHRDLVGVERRQQPQVVLRTRDVHPGAHRAHHRPPPQVRGEGAHRVEQQDVLQLARHLQHRRVVEQGRPQRSLHRVVVGRTGRSEALAPLRDRVEGDHALDSGGDQGVQQGLDLALHSASRVVGDRVVVPVGHVEHRQPLRADQRRQLAVDGDADQLAATGVVVVQPGPRHQASVRKQQRQVRRPPRPDRHGLLPHGVDPAQPQGRIRLPAPHDLGDPVGCRLRAVHRTGDDPVR</sequence>
<dbReference type="EMBL" id="MIGB01000051">
    <property type="protein sequence ID" value="OSY35502.1"/>
    <property type="molecule type" value="Genomic_DNA"/>
</dbReference>
<feature type="compositionally biased region" description="Basic residues" evidence="1">
    <location>
        <begin position="571"/>
        <end position="583"/>
    </location>
</feature>
<name>A0A1Y2MK07_PSEAH</name>
<comment type="caution">
    <text evidence="2">The sequence shown here is derived from an EMBL/GenBank/DDBJ whole genome shotgun (WGS) entry which is preliminary data.</text>
</comment>
<organism evidence="2 3">
    <name type="scientific">Pseudonocardia autotrophica</name>
    <name type="common">Amycolata autotrophica</name>
    <name type="synonym">Nocardia autotrophica</name>
    <dbReference type="NCBI Taxonomy" id="2074"/>
    <lineage>
        <taxon>Bacteria</taxon>
        <taxon>Bacillati</taxon>
        <taxon>Actinomycetota</taxon>
        <taxon>Actinomycetes</taxon>
        <taxon>Pseudonocardiales</taxon>
        <taxon>Pseudonocardiaceae</taxon>
        <taxon>Pseudonocardia</taxon>
    </lineage>
</organism>
<gene>
    <name evidence="2" type="ORF">BG845_06040</name>
</gene>
<dbReference type="AlphaFoldDB" id="A0A1Y2MK07"/>
<feature type="compositionally biased region" description="Pro residues" evidence="1">
    <location>
        <begin position="1"/>
        <end position="10"/>
    </location>
</feature>
<feature type="region of interest" description="Disordered" evidence="1">
    <location>
        <begin position="422"/>
        <end position="441"/>
    </location>
</feature>
<accession>A0A1Y2MK07</accession>
<feature type="compositionally biased region" description="Basic and acidic residues" evidence="1">
    <location>
        <begin position="362"/>
        <end position="382"/>
    </location>
</feature>
<feature type="region of interest" description="Disordered" evidence="1">
    <location>
        <begin position="564"/>
        <end position="618"/>
    </location>
</feature>